<feature type="compositionally biased region" description="Pro residues" evidence="1">
    <location>
        <begin position="65"/>
        <end position="75"/>
    </location>
</feature>
<dbReference type="AlphaFoldDB" id="A0A2S9YVP5"/>
<dbReference type="Proteomes" id="UP000238823">
    <property type="component" value="Unassembled WGS sequence"/>
</dbReference>
<proteinExistence type="predicted"/>
<gene>
    <name evidence="3" type="ORF">ENSA7_11710</name>
</gene>
<evidence type="ECO:0000313" key="3">
    <source>
        <dbReference type="EMBL" id="PRQ09181.1"/>
    </source>
</evidence>
<evidence type="ECO:0000256" key="2">
    <source>
        <dbReference type="SAM" id="Phobius"/>
    </source>
</evidence>
<name>A0A2S9YVP5_9BACT</name>
<evidence type="ECO:0000313" key="4">
    <source>
        <dbReference type="Proteomes" id="UP000238823"/>
    </source>
</evidence>
<organism evidence="3 4">
    <name type="scientific">Enhygromyxa salina</name>
    <dbReference type="NCBI Taxonomy" id="215803"/>
    <lineage>
        <taxon>Bacteria</taxon>
        <taxon>Pseudomonadati</taxon>
        <taxon>Myxococcota</taxon>
        <taxon>Polyangia</taxon>
        <taxon>Nannocystales</taxon>
        <taxon>Nannocystaceae</taxon>
        <taxon>Enhygromyxa</taxon>
    </lineage>
</organism>
<protein>
    <submittedName>
        <fullName evidence="3">Uncharacterized protein</fullName>
    </submittedName>
</protein>
<dbReference type="EMBL" id="PVNL01000030">
    <property type="protein sequence ID" value="PRQ09181.1"/>
    <property type="molecule type" value="Genomic_DNA"/>
</dbReference>
<reference evidence="3 4" key="1">
    <citation type="submission" date="2018-03" db="EMBL/GenBank/DDBJ databases">
        <title>Draft Genome Sequences of the Obligatory Marine Myxobacteria Enhygromyxa salina SWB007.</title>
        <authorList>
            <person name="Poehlein A."/>
            <person name="Moghaddam J.A."/>
            <person name="Harms H."/>
            <person name="Alanjari M."/>
            <person name="Koenig G.M."/>
            <person name="Daniel R."/>
            <person name="Schaeberle T.F."/>
        </authorList>
    </citation>
    <scope>NUCLEOTIDE SEQUENCE [LARGE SCALE GENOMIC DNA]</scope>
    <source>
        <strain evidence="3 4">SWB007</strain>
    </source>
</reference>
<feature type="region of interest" description="Disordered" evidence="1">
    <location>
        <begin position="44"/>
        <end position="78"/>
    </location>
</feature>
<keyword evidence="2" id="KW-0812">Transmembrane</keyword>
<evidence type="ECO:0000256" key="1">
    <source>
        <dbReference type="SAM" id="MobiDB-lite"/>
    </source>
</evidence>
<sequence>MADKQERKRKGSGGRTTVLGALLAVVALVALWLSDCIPGFGIGSSGDAEGDAEQAEPVEQAEQAPPVPEPVPPEPKQAVDKTLKVTIDVHGCSIDGAPAADCASVCERGELFEGVDDAILDVKEASHGSVIAMTDCLKSKGIEKVAINRE</sequence>
<feature type="transmembrane region" description="Helical" evidence="2">
    <location>
        <begin position="12"/>
        <end position="33"/>
    </location>
</feature>
<keyword evidence="2" id="KW-1133">Transmembrane helix</keyword>
<comment type="caution">
    <text evidence="3">The sequence shown here is derived from an EMBL/GenBank/DDBJ whole genome shotgun (WGS) entry which is preliminary data.</text>
</comment>
<keyword evidence="2" id="KW-0472">Membrane</keyword>
<accession>A0A2S9YVP5</accession>
<dbReference type="RefSeq" id="WP_181233250.1">
    <property type="nucleotide sequence ID" value="NZ_PVNL01000030.1"/>
</dbReference>